<keyword evidence="4" id="KW-1185">Reference proteome</keyword>
<dbReference type="GO" id="GO:0051321">
    <property type="term" value="P:meiotic cell cycle"/>
    <property type="evidence" value="ECO:0007669"/>
    <property type="project" value="UniProtKB-KW"/>
</dbReference>
<reference evidence="3" key="2">
    <citation type="submission" date="2021-09" db="EMBL/GenBank/DDBJ databases">
        <authorList>
            <person name="Jia N."/>
            <person name="Wang J."/>
            <person name="Shi W."/>
            <person name="Du L."/>
            <person name="Sun Y."/>
            <person name="Zhan W."/>
            <person name="Jiang J."/>
            <person name="Wang Q."/>
            <person name="Zhang B."/>
            <person name="Ji P."/>
            <person name="Sakyi L.B."/>
            <person name="Cui X."/>
            <person name="Yuan T."/>
            <person name="Jiang B."/>
            <person name="Yang W."/>
            <person name="Lam T.T.-Y."/>
            <person name="Chang Q."/>
            <person name="Ding S."/>
            <person name="Wang X."/>
            <person name="Zhu J."/>
            <person name="Ruan X."/>
            <person name="Zhao L."/>
            <person name="Wei J."/>
            <person name="Que T."/>
            <person name="Du C."/>
            <person name="Cheng J."/>
            <person name="Dai P."/>
            <person name="Han X."/>
            <person name="Huang E."/>
            <person name="Gao Y."/>
            <person name="Liu J."/>
            <person name="Shao H."/>
            <person name="Ye R."/>
            <person name="Li L."/>
            <person name="Wei W."/>
            <person name="Wang X."/>
            <person name="Wang C."/>
            <person name="Huo Q."/>
            <person name="Li W."/>
            <person name="Guo W."/>
            <person name="Chen H."/>
            <person name="Chen S."/>
            <person name="Zhou L."/>
            <person name="Zhou L."/>
            <person name="Ni X."/>
            <person name="Tian J."/>
            <person name="Zhou Y."/>
            <person name="Sheng Y."/>
            <person name="Liu T."/>
            <person name="Pan Y."/>
            <person name="Xia L."/>
            <person name="Li J."/>
            <person name="Zhao F."/>
            <person name="Cao W."/>
        </authorList>
    </citation>
    <scope>NUCLEOTIDE SEQUENCE</scope>
    <source>
        <strain evidence="3">Rsan-2018</strain>
        <tissue evidence="3">Larvae</tissue>
    </source>
</reference>
<reference evidence="3" key="1">
    <citation type="journal article" date="2020" name="Cell">
        <title>Large-Scale Comparative Analyses of Tick Genomes Elucidate Their Genetic Diversity and Vector Capacities.</title>
        <authorList>
            <consortium name="Tick Genome and Microbiome Consortium (TIGMIC)"/>
            <person name="Jia N."/>
            <person name="Wang J."/>
            <person name="Shi W."/>
            <person name="Du L."/>
            <person name="Sun Y."/>
            <person name="Zhan W."/>
            <person name="Jiang J.F."/>
            <person name="Wang Q."/>
            <person name="Zhang B."/>
            <person name="Ji P."/>
            <person name="Bell-Sakyi L."/>
            <person name="Cui X.M."/>
            <person name="Yuan T.T."/>
            <person name="Jiang B.G."/>
            <person name="Yang W.F."/>
            <person name="Lam T.T."/>
            <person name="Chang Q.C."/>
            <person name="Ding S.J."/>
            <person name="Wang X.J."/>
            <person name="Zhu J.G."/>
            <person name="Ruan X.D."/>
            <person name="Zhao L."/>
            <person name="Wei J.T."/>
            <person name="Ye R.Z."/>
            <person name="Que T.C."/>
            <person name="Du C.H."/>
            <person name="Zhou Y.H."/>
            <person name="Cheng J.X."/>
            <person name="Dai P.F."/>
            <person name="Guo W.B."/>
            <person name="Han X.H."/>
            <person name="Huang E.J."/>
            <person name="Li L.F."/>
            <person name="Wei W."/>
            <person name="Gao Y.C."/>
            <person name="Liu J.Z."/>
            <person name="Shao H.Z."/>
            <person name="Wang X."/>
            <person name="Wang C.C."/>
            <person name="Yang T.C."/>
            <person name="Huo Q.B."/>
            <person name="Li W."/>
            <person name="Chen H.Y."/>
            <person name="Chen S.E."/>
            <person name="Zhou L.G."/>
            <person name="Ni X.B."/>
            <person name="Tian J.H."/>
            <person name="Sheng Y."/>
            <person name="Liu T."/>
            <person name="Pan Y.S."/>
            <person name="Xia L.Y."/>
            <person name="Li J."/>
            <person name="Zhao F."/>
            <person name="Cao W.C."/>
        </authorList>
    </citation>
    <scope>NUCLEOTIDE SEQUENCE</scope>
    <source>
        <strain evidence="3">Rsan-2018</strain>
    </source>
</reference>
<protein>
    <recommendedName>
        <fullName evidence="2">Protein ZIP4 homolog</fullName>
    </recommendedName>
</protein>
<comment type="caution">
    <text evidence="3">The sequence shown here is derived from an EMBL/GenBank/DDBJ whole genome shotgun (WGS) entry which is preliminary data.</text>
</comment>
<proteinExistence type="predicted"/>
<dbReference type="SUPFAM" id="SSF48452">
    <property type="entry name" value="TPR-like"/>
    <property type="match status" value="1"/>
</dbReference>
<dbReference type="PANTHER" id="PTHR38487">
    <property type="entry name" value="TESTIS EXPRESSED 11"/>
    <property type="match status" value="1"/>
</dbReference>
<organism evidence="3 4">
    <name type="scientific">Rhipicephalus sanguineus</name>
    <name type="common">Brown dog tick</name>
    <name type="synonym">Ixodes sanguineus</name>
    <dbReference type="NCBI Taxonomy" id="34632"/>
    <lineage>
        <taxon>Eukaryota</taxon>
        <taxon>Metazoa</taxon>
        <taxon>Ecdysozoa</taxon>
        <taxon>Arthropoda</taxon>
        <taxon>Chelicerata</taxon>
        <taxon>Arachnida</taxon>
        <taxon>Acari</taxon>
        <taxon>Parasitiformes</taxon>
        <taxon>Ixodida</taxon>
        <taxon>Ixodoidea</taxon>
        <taxon>Ixodidae</taxon>
        <taxon>Rhipicephalinae</taxon>
        <taxon>Rhipicephalus</taxon>
        <taxon>Rhipicephalus</taxon>
    </lineage>
</organism>
<dbReference type="Pfam" id="PF08631">
    <property type="entry name" value="SPO22"/>
    <property type="match status" value="1"/>
</dbReference>
<evidence type="ECO:0000256" key="1">
    <source>
        <dbReference type="ARBA" id="ARBA00023254"/>
    </source>
</evidence>
<dbReference type="EMBL" id="JABSTV010001246">
    <property type="protein sequence ID" value="KAH7976239.1"/>
    <property type="molecule type" value="Genomic_DNA"/>
</dbReference>
<evidence type="ECO:0000313" key="3">
    <source>
        <dbReference type="EMBL" id="KAH7976239.1"/>
    </source>
</evidence>
<evidence type="ECO:0000256" key="2">
    <source>
        <dbReference type="ARBA" id="ARBA00031845"/>
    </source>
</evidence>
<dbReference type="InterPro" id="IPR013940">
    <property type="entry name" value="Spo22/ZIP4/TEX11"/>
</dbReference>
<dbReference type="PANTHER" id="PTHR38487:SF1">
    <property type="entry name" value="PROTEIN ZIP4 HOMOLOG"/>
    <property type="match status" value="1"/>
</dbReference>
<dbReference type="AlphaFoldDB" id="A0A9D4T7F2"/>
<evidence type="ECO:0000313" key="4">
    <source>
        <dbReference type="Proteomes" id="UP000821837"/>
    </source>
</evidence>
<keyword evidence="1" id="KW-0469">Meiosis</keyword>
<dbReference type="Proteomes" id="UP000821837">
    <property type="component" value="Chromosome 10"/>
</dbReference>
<sequence length="885" mass="99302">MASECVSVIQKSAEKVRHLLASVKDGGQAVDCDLVFKEIKSDLKDSITAYLSTADDDGTALLVAALNECVRTVTTECFLTSTSDDQALVLNKCVNMYLGFSSHMMDKMRTPRLYVTALCSRIQALEVVALLLVKRSRYGELDGYIKQLAEQIRCFKGVAAEDAKSDKDKLRARHAESVLLVCRFAAMTATTANSEAALESLYAAKNACCDDFPSLHKYVSLRAYAAGVTCFKSGQYQHSVSYFRESFCLGKNCTDINRQAHTLYLLGSAYLHWDKQEHWEKAVNALDMAIWHRPGQLNYMAKKLEALYSSGNDKQISSTLDNILKHQDIAITQVLGIHQSIKENGFAQQAIEFLQRAYIRFSQDREALYLLVELLKAELDSNELDRASLTFQRILVQDSAKTTQFAAQSLRKLFRHLFHFGCSKAESGSTSEAVEWLRNCETLVTTFRDSFDEEDVRKEVDSMRHCLVYWSLDLGMTNTAKETLEQCTDTHKVIKAYLRLKIALEEDNRADAIAAVHKMLQLVKEANRLEHDNIAKKVSNALIYAASLTLKVRKHSKMDITKDVLKQMASPPETNLALAELQLQCLQCVVALCLTNFEQNSMEFSTIYGEVSDCIEKAANILFVCENGMWHAEQSQWFATVCWNLALQPEANAEQQFRLLGHSFRLMLSVRGRQDATKRITSYAIMATLSGVTASRRLAADVQLKDAILRDVYQIAENLKEVNPGWRENKQLALMLLTAEFEAIVCGAGAPNSKAVLAQVLSLSGDNTDILEGFVAICQALLDARDEDGLVACTDEVIKLNCSTFPEIEASYLLVWMMTTVWNEGLQRYLEGALPSARRYLDCALRIVDILPVLKVAYQQRLLSRYQGLFEDEMDQQSATNDDPV</sequence>
<dbReference type="InterPro" id="IPR011990">
    <property type="entry name" value="TPR-like_helical_dom_sf"/>
</dbReference>
<dbReference type="VEuPathDB" id="VectorBase:RSAN_054877"/>
<name>A0A9D4T7F2_RHISA</name>
<accession>A0A9D4T7F2</accession>
<dbReference type="Gene3D" id="1.25.40.10">
    <property type="entry name" value="Tetratricopeptide repeat domain"/>
    <property type="match status" value="1"/>
</dbReference>
<gene>
    <name evidence="3" type="ORF">HPB52_010315</name>
</gene>